<proteinExistence type="predicted"/>
<evidence type="ECO:0000259" key="2">
    <source>
        <dbReference type="Pfam" id="PF05699"/>
    </source>
</evidence>
<dbReference type="EMBL" id="DQ273271">
    <property type="protein sequence ID" value="ABB55279.1"/>
    <property type="molecule type" value="Genomic_DNA"/>
</dbReference>
<organism evidence="3">
    <name type="scientific">Asparagus officinalis</name>
    <name type="common">Garden asparagus</name>
    <dbReference type="NCBI Taxonomy" id="4686"/>
    <lineage>
        <taxon>Eukaryota</taxon>
        <taxon>Viridiplantae</taxon>
        <taxon>Streptophyta</taxon>
        <taxon>Embryophyta</taxon>
        <taxon>Tracheophyta</taxon>
        <taxon>Spermatophyta</taxon>
        <taxon>Magnoliopsida</taxon>
        <taxon>Liliopsida</taxon>
        <taxon>Asparagales</taxon>
        <taxon>Asparagaceae</taxon>
        <taxon>Asparagoideae</taxon>
        <taxon>Asparagus</taxon>
    </lineage>
</organism>
<sequence>MSPTPTTPTATPTDVDPEFGGDDLTPRAPKRSRSDAKLLTHEAKCALCGHIFQVHHKNDINHLKRHLEKHNRAQAITSQGDIRQSLHSQSSISGSLVPSESVFSISRRLIDGNKTSLYLSTVQVVMYLQDWWRSEKRTQDIDRMTSIEDRLDELTIGDRDEE</sequence>
<feature type="region of interest" description="Disordered" evidence="1">
    <location>
        <begin position="1"/>
        <end position="35"/>
    </location>
</feature>
<name>Q2XNZ3_ASPOF</name>
<evidence type="ECO:0000313" key="3">
    <source>
        <dbReference type="EMBL" id="ABB55279.1"/>
    </source>
</evidence>
<dbReference type="Pfam" id="PF05699">
    <property type="entry name" value="Dimer_Tnp_hAT"/>
    <property type="match status" value="1"/>
</dbReference>
<dbReference type="InterPro" id="IPR008906">
    <property type="entry name" value="HATC_C_dom"/>
</dbReference>
<protein>
    <recommendedName>
        <fullName evidence="2">HAT C-terminal dimerisation domain-containing protein</fullName>
    </recommendedName>
</protein>
<feature type="domain" description="HAT C-terminal dimerisation" evidence="2">
    <location>
        <begin position="91"/>
        <end position="131"/>
    </location>
</feature>
<evidence type="ECO:0000256" key="1">
    <source>
        <dbReference type="SAM" id="MobiDB-lite"/>
    </source>
</evidence>
<feature type="compositionally biased region" description="Low complexity" evidence="1">
    <location>
        <begin position="1"/>
        <end position="13"/>
    </location>
</feature>
<reference evidence="3" key="1">
    <citation type="submission" date="2005-10" db="EMBL/GenBank/DDBJ databases">
        <title>Comparative Sequence and Genetic Analyses of the Asparagus, Onion, and Rice Genomes Reveal Similar Structures, But No Microsynteny.</title>
        <authorList>
            <person name="Jernej J."/>
            <person name="Suzuki G."/>
            <person name="McCallum J."/>
            <person name="Cheung F."/>
            <person name="Arbogast T."/>
            <person name="Tallon L.J."/>
            <person name="Smith S."/>
            <person name="Utterback T."/>
            <person name="Havey M.J."/>
            <person name="Town C.D."/>
        </authorList>
    </citation>
    <scope>NUCLEOTIDE SEQUENCE</scope>
</reference>
<accession>Q2XNZ3</accession>
<dbReference type="GO" id="GO:0046983">
    <property type="term" value="F:protein dimerization activity"/>
    <property type="evidence" value="ECO:0007669"/>
    <property type="project" value="InterPro"/>
</dbReference>
<gene>
    <name evidence="3" type="ORF">10.t00013</name>
</gene>
<dbReference type="AlphaFoldDB" id="Q2XNZ3"/>